<evidence type="ECO:0000313" key="2">
    <source>
        <dbReference type="EMBL" id="ETK86579.1"/>
    </source>
</evidence>
<gene>
    <name evidence="2" type="ORF">L915_08797</name>
</gene>
<keyword evidence="1" id="KW-0472">Membrane</keyword>
<feature type="transmembrane region" description="Helical" evidence="1">
    <location>
        <begin position="125"/>
        <end position="148"/>
    </location>
</feature>
<evidence type="ECO:0000256" key="1">
    <source>
        <dbReference type="SAM" id="Phobius"/>
    </source>
</evidence>
<sequence>MVLVQESVPLQDPADGWRVNSGIWIRGAIVSGVVAHTIVFQLGHLVDGVTISTKQLGLIVAVVMAVYTIIAVAIAANVFFPIPFMTITMTLPFLALVGGSFRLFVGSQTVHEILKQRERLAHFTLYLAAQTLMSVTYPAYQVLFQAAADAGYELTVVALLPIVKLVMRNIIALSLSRMDDMMPEAVVFSVDFFNAFYIITSMQNASSSATVAIIMVADLIHTVVAWKSLRRRASSIIRESRAGGVDLKLPDILDVASFLLRTHKSESKSFAHVQIRSCMTHQLSLENRILLDDLTKATKHHQFPMIRSLEHVGRGSDNPWWSCVWRRTNVVQVQPIIVKTNEQLRPEAKDESQRLDGALKVLFTAECLVLSEYLETFVPVLYTIYIMVMVHLPSAKYHTELSGVTVDTIGSKIQGILAYGLLELLSFVALVALMRRGCGVRSLHHLAFVLETHMPHIQDKLLAWALLTLGSRVVHFGVDFSFKFDWV</sequence>
<keyword evidence="1" id="KW-0812">Transmembrane</keyword>
<feature type="transmembrane region" description="Helical" evidence="1">
    <location>
        <begin position="23"/>
        <end position="44"/>
    </location>
</feature>
<dbReference type="AlphaFoldDB" id="W2GUN6"/>
<dbReference type="Proteomes" id="UP000053236">
    <property type="component" value="Unassembled WGS sequence"/>
</dbReference>
<feature type="transmembrane region" description="Helical" evidence="1">
    <location>
        <begin position="82"/>
        <end position="105"/>
    </location>
</feature>
<feature type="transmembrane region" description="Helical" evidence="1">
    <location>
        <begin position="185"/>
        <end position="203"/>
    </location>
</feature>
<feature type="transmembrane region" description="Helical" evidence="1">
    <location>
        <begin position="154"/>
        <end position="173"/>
    </location>
</feature>
<feature type="transmembrane region" description="Helical" evidence="1">
    <location>
        <begin position="209"/>
        <end position="229"/>
    </location>
</feature>
<feature type="transmembrane region" description="Helical" evidence="1">
    <location>
        <begin position="413"/>
        <end position="433"/>
    </location>
</feature>
<organism evidence="2">
    <name type="scientific">Phytophthora nicotianae</name>
    <name type="common">Potato buckeye rot agent</name>
    <name type="synonym">Phytophthora parasitica</name>
    <dbReference type="NCBI Taxonomy" id="4792"/>
    <lineage>
        <taxon>Eukaryota</taxon>
        <taxon>Sar</taxon>
        <taxon>Stramenopiles</taxon>
        <taxon>Oomycota</taxon>
        <taxon>Peronosporomycetes</taxon>
        <taxon>Peronosporales</taxon>
        <taxon>Peronosporaceae</taxon>
        <taxon>Phytophthora</taxon>
    </lineage>
</organism>
<reference evidence="2" key="1">
    <citation type="submission" date="2013-11" db="EMBL/GenBank/DDBJ databases">
        <title>The Genome Sequence of Phytophthora parasitica CJ02B3.</title>
        <authorList>
            <consortium name="The Broad Institute Genomics Platform"/>
            <person name="Russ C."/>
            <person name="Tyler B."/>
            <person name="Panabieres F."/>
            <person name="Shan W."/>
            <person name="Tripathy S."/>
            <person name="Grunwald N."/>
            <person name="Machado M."/>
            <person name="Johnson C.S."/>
            <person name="Arredondo F."/>
            <person name="Hong C."/>
            <person name="Coffey M."/>
            <person name="Young S.K."/>
            <person name="Zeng Q."/>
            <person name="Gargeya S."/>
            <person name="Fitzgerald M."/>
            <person name="Abouelleil A."/>
            <person name="Alvarado L."/>
            <person name="Chapman S.B."/>
            <person name="Gainer-Dewar J."/>
            <person name="Goldberg J."/>
            <person name="Griggs A."/>
            <person name="Gujja S."/>
            <person name="Hansen M."/>
            <person name="Howarth C."/>
            <person name="Imamovic A."/>
            <person name="Ireland A."/>
            <person name="Larimer J."/>
            <person name="McCowan C."/>
            <person name="Murphy C."/>
            <person name="Pearson M."/>
            <person name="Poon T.W."/>
            <person name="Priest M."/>
            <person name="Roberts A."/>
            <person name="Saif S."/>
            <person name="Shea T."/>
            <person name="Sykes S."/>
            <person name="Wortman J."/>
            <person name="Nusbaum C."/>
            <person name="Birren B."/>
        </authorList>
    </citation>
    <scope>NUCLEOTIDE SEQUENCE [LARGE SCALE GENOMIC DNA]</scope>
    <source>
        <strain evidence="2">CJ02B3</strain>
    </source>
</reference>
<accession>W2GUN6</accession>
<keyword evidence="1" id="KW-1133">Transmembrane helix</keyword>
<dbReference type="EMBL" id="KI686310">
    <property type="protein sequence ID" value="ETK86579.1"/>
    <property type="molecule type" value="Genomic_DNA"/>
</dbReference>
<proteinExistence type="predicted"/>
<protein>
    <submittedName>
        <fullName evidence="2">Uncharacterized protein</fullName>
    </submittedName>
</protein>
<feature type="transmembrane region" description="Helical" evidence="1">
    <location>
        <begin position="373"/>
        <end position="393"/>
    </location>
</feature>
<name>W2GUN6_PHYNI</name>
<feature type="transmembrane region" description="Helical" evidence="1">
    <location>
        <begin position="56"/>
        <end position="76"/>
    </location>
</feature>
<dbReference type="VEuPathDB" id="FungiDB:PPTG_11534"/>